<reference evidence="3 4" key="1">
    <citation type="submission" date="2021-04" db="EMBL/GenBank/DDBJ databases">
        <authorList>
            <person name="Bliznina A."/>
        </authorList>
    </citation>
    <scope>NUCLEOTIDE SEQUENCE [LARGE SCALE GENOMIC DNA]</scope>
</reference>
<dbReference type="InterPro" id="IPR015157">
    <property type="entry name" value="TMA7"/>
</dbReference>
<feature type="compositionally biased region" description="Basic residues" evidence="2">
    <location>
        <begin position="10"/>
        <end position="29"/>
    </location>
</feature>
<evidence type="ECO:0000256" key="2">
    <source>
        <dbReference type="SAM" id="MobiDB-lite"/>
    </source>
</evidence>
<organism evidence="3 4">
    <name type="scientific">Oikopleura dioica</name>
    <name type="common">Tunicate</name>
    <dbReference type="NCBI Taxonomy" id="34765"/>
    <lineage>
        <taxon>Eukaryota</taxon>
        <taxon>Metazoa</taxon>
        <taxon>Chordata</taxon>
        <taxon>Tunicata</taxon>
        <taxon>Appendicularia</taxon>
        <taxon>Copelata</taxon>
        <taxon>Oikopleuridae</taxon>
        <taxon>Oikopleura</taxon>
    </lineage>
</organism>
<feature type="compositionally biased region" description="Basic and acidic residues" evidence="2">
    <location>
        <begin position="45"/>
        <end position="63"/>
    </location>
</feature>
<dbReference type="Proteomes" id="UP001158576">
    <property type="component" value="Chromosome PAR"/>
</dbReference>
<comment type="similarity">
    <text evidence="1">Belongs to the TMA7 family.</text>
</comment>
<dbReference type="Pfam" id="PF09072">
    <property type="entry name" value="TMA7"/>
    <property type="match status" value="1"/>
</dbReference>
<proteinExistence type="inferred from homology"/>
<name>A0ABN7RI49_OIKDI</name>
<evidence type="ECO:0000313" key="3">
    <source>
        <dbReference type="EMBL" id="CAG5077240.1"/>
    </source>
</evidence>
<dbReference type="EMBL" id="OU015568">
    <property type="protein sequence ID" value="CAG5077240.1"/>
    <property type="molecule type" value="Genomic_DNA"/>
</dbReference>
<dbReference type="PANTHER" id="PTHR28632">
    <property type="entry name" value="TRANSLATION MACHINERY-ASSOCIATED PROTEIN 7"/>
    <property type="match status" value="1"/>
</dbReference>
<evidence type="ECO:0000256" key="1">
    <source>
        <dbReference type="ARBA" id="ARBA00006631"/>
    </source>
</evidence>
<keyword evidence="4" id="KW-1185">Reference proteome</keyword>
<protein>
    <submittedName>
        <fullName evidence="3">Oidioi.mRNA.OKI2018_I69.PAR.g8661.t1.cds</fullName>
    </submittedName>
</protein>
<evidence type="ECO:0000313" key="4">
    <source>
        <dbReference type="Proteomes" id="UP001158576"/>
    </source>
</evidence>
<gene>
    <name evidence="3" type="ORF">OKIOD_LOCUS219</name>
</gene>
<feature type="region of interest" description="Disordered" evidence="2">
    <location>
        <begin position="1"/>
        <end position="82"/>
    </location>
</feature>
<sequence>MSGRQGGKAKPLKAKKKSGRHPGFGHRLTRYFPTIGPKELDEDDIAHQQKMREEKKKMADMAKKAGGKGPLTSGGIKKSGKK</sequence>
<accession>A0ABN7RI49</accession>